<evidence type="ECO:0000256" key="1">
    <source>
        <dbReference type="SAM" id="MobiDB-lite"/>
    </source>
</evidence>
<feature type="domain" description="Beta-lactamase class A catalytic" evidence="2">
    <location>
        <begin position="100"/>
        <end position="278"/>
    </location>
</feature>
<dbReference type="InterPro" id="IPR000871">
    <property type="entry name" value="Beta-lactam_class-A"/>
</dbReference>
<dbReference type="PANTHER" id="PTHR35333:SF3">
    <property type="entry name" value="BETA-LACTAMASE-TYPE TRANSPEPTIDASE FOLD CONTAINING PROTEIN"/>
    <property type="match status" value="1"/>
</dbReference>
<feature type="region of interest" description="Disordered" evidence="1">
    <location>
        <begin position="25"/>
        <end position="73"/>
    </location>
</feature>
<dbReference type="RefSeq" id="WP_084035464.1">
    <property type="nucleotide sequence ID" value="NZ_JBHLVQ010000029.1"/>
</dbReference>
<organism evidence="3 4">
    <name type="scientific">Enterococcus canintestini</name>
    <dbReference type="NCBI Taxonomy" id="317010"/>
    <lineage>
        <taxon>Bacteria</taxon>
        <taxon>Bacillati</taxon>
        <taxon>Bacillota</taxon>
        <taxon>Bacilli</taxon>
        <taxon>Lactobacillales</taxon>
        <taxon>Enterococcaceae</taxon>
        <taxon>Enterococcus</taxon>
    </lineage>
</organism>
<dbReference type="EMBL" id="JXKG01000006">
    <property type="protein sequence ID" value="OJG15565.1"/>
    <property type="molecule type" value="Genomic_DNA"/>
</dbReference>
<dbReference type="GO" id="GO:0008800">
    <property type="term" value="F:beta-lactamase activity"/>
    <property type="evidence" value="ECO:0007669"/>
    <property type="project" value="InterPro"/>
</dbReference>
<accession>A0A1L8R778</accession>
<feature type="compositionally biased region" description="Low complexity" evidence="1">
    <location>
        <begin position="40"/>
        <end position="65"/>
    </location>
</feature>
<dbReference type="GO" id="GO:0046677">
    <property type="term" value="P:response to antibiotic"/>
    <property type="evidence" value="ECO:0007669"/>
    <property type="project" value="InterPro"/>
</dbReference>
<evidence type="ECO:0000313" key="3">
    <source>
        <dbReference type="EMBL" id="OJG15565.1"/>
    </source>
</evidence>
<gene>
    <name evidence="3" type="ORF">RU96_GL002114</name>
</gene>
<dbReference type="STRING" id="317010.RU96_GL002114"/>
<evidence type="ECO:0000313" key="4">
    <source>
        <dbReference type="Proteomes" id="UP000182835"/>
    </source>
</evidence>
<dbReference type="SUPFAM" id="SSF56601">
    <property type="entry name" value="beta-lactamase/transpeptidase-like"/>
    <property type="match status" value="1"/>
</dbReference>
<dbReference type="PANTHER" id="PTHR35333">
    <property type="entry name" value="BETA-LACTAMASE"/>
    <property type="match status" value="1"/>
</dbReference>
<proteinExistence type="predicted"/>
<protein>
    <recommendedName>
        <fullName evidence="2">Beta-lactamase class A catalytic domain-containing protein</fullName>
    </recommendedName>
</protein>
<sequence>MYNWDYFFIWSFLVKDNPRHEKSLAEPDFSQEISNVSSDTTRGTTQEVTAETTSETTSETSLESTTTKESEKDELYSAAQPLLKEAANVSYGVYYFQHQDYLSNENNQPMIAASIIKVFILEYLYEKIKNTELTEATQINGLTLVQLAQQMIQISDNEATNVLIDYFGMENLNQYFIKAGYQQTLLQRKMLDTQAQEMGLENYTSLTDTMSFLKKMYHNQNDYPYNEMFQIMTGQQIGTKIRLKLPNYIIANKTGELPGVENDIGIIMSADPFAIVILSNGVTNSEMMRQSIANFALAASQN</sequence>
<dbReference type="Proteomes" id="UP000182835">
    <property type="component" value="Unassembled WGS sequence"/>
</dbReference>
<dbReference type="AlphaFoldDB" id="A0A1L8R778"/>
<dbReference type="InterPro" id="IPR045155">
    <property type="entry name" value="Beta-lactam_cat"/>
</dbReference>
<reference evidence="3 4" key="1">
    <citation type="submission" date="2014-12" db="EMBL/GenBank/DDBJ databases">
        <title>Draft genome sequences of 29 type strains of Enterococci.</title>
        <authorList>
            <person name="Zhong Z."/>
            <person name="Sun Z."/>
            <person name="Liu W."/>
            <person name="Zhang W."/>
            <person name="Zhang H."/>
        </authorList>
    </citation>
    <scope>NUCLEOTIDE SEQUENCE [LARGE SCALE GENOMIC DNA]</scope>
    <source>
        <strain evidence="3 4">DSM 21207</strain>
    </source>
</reference>
<comment type="caution">
    <text evidence="3">The sequence shown here is derived from an EMBL/GenBank/DDBJ whole genome shotgun (WGS) entry which is preliminary data.</text>
</comment>
<name>A0A1L8R778_9ENTE</name>
<dbReference type="Pfam" id="PF13354">
    <property type="entry name" value="Beta-lactamase2"/>
    <property type="match status" value="1"/>
</dbReference>
<evidence type="ECO:0000259" key="2">
    <source>
        <dbReference type="Pfam" id="PF13354"/>
    </source>
</evidence>
<dbReference type="GO" id="GO:0030655">
    <property type="term" value="P:beta-lactam antibiotic catabolic process"/>
    <property type="evidence" value="ECO:0007669"/>
    <property type="project" value="InterPro"/>
</dbReference>
<dbReference type="OrthoDB" id="9775096at2"/>
<dbReference type="InterPro" id="IPR012338">
    <property type="entry name" value="Beta-lactam/transpept-like"/>
</dbReference>
<dbReference type="Gene3D" id="3.40.710.10">
    <property type="entry name" value="DD-peptidase/beta-lactamase superfamily"/>
    <property type="match status" value="1"/>
</dbReference>